<accession>A0A2V0PHG4</accession>
<evidence type="ECO:0000256" key="4">
    <source>
        <dbReference type="ARBA" id="ARBA00023242"/>
    </source>
</evidence>
<keyword evidence="2" id="KW-0238">DNA-binding</keyword>
<keyword evidence="4" id="KW-0539">Nucleus</keyword>
<dbReference type="Proteomes" id="UP000247498">
    <property type="component" value="Unassembled WGS sequence"/>
</dbReference>
<gene>
    <name evidence="7" type="ORF">Rsub_11793</name>
</gene>
<dbReference type="Pfam" id="PF02042">
    <property type="entry name" value="RWP-RK"/>
    <property type="match status" value="1"/>
</dbReference>
<dbReference type="EMBL" id="BDRX01000151">
    <property type="protein sequence ID" value="GBF99268.1"/>
    <property type="molecule type" value="Genomic_DNA"/>
</dbReference>
<feature type="domain" description="RWP-RK" evidence="6">
    <location>
        <begin position="168"/>
        <end position="257"/>
    </location>
</feature>
<evidence type="ECO:0000313" key="7">
    <source>
        <dbReference type="EMBL" id="GBF99268.1"/>
    </source>
</evidence>
<evidence type="ECO:0000256" key="1">
    <source>
        <dbReference type="ARBA" id="ARBA00023015"/>
    </source>
</evidence>
<evidence type="ECO:0000259" key="6">
    <source>
        <dbReference type="PROSITE" id="PS51519"/>
    </source>
</evidence>
<protein>
    <recommendedName>
        <fullName evidence="6">RWP-RK domain-containing protein</fullName>
    </recommendedName>
</protein>
<feature type="region of interest" description="Disordered" evidence="5">
    <location>
        <begin position="72"/>
        <end position="120"/>
    </location>
</feature>
<dbReference type="GO" id="GO:0003677">
    <property type="term" value="F:DNA binding"/>
    <property type="evidence" value="ECO:0007669"/>
    <property type="project" value="UniProtKB-KW"/>
</dbReference>
<dbReference type="AlphaFoldDB" id="A0A2V0PHG4"/>
<feature type="region of interest" description="Disordered" evidence="5">
    <location>
        <begin position="136"/>
        <end position="189"/>
    </location>
</feature>
<evidence type="ECO:0000256" key="3">
    <source>
        <dbReference type="ARBA" id="ARBA00023163"/>
    </source>
</evidence>
<evidence type="ECO:0000256" key="2">
    <source>
        <dbReference type="ARBA" id="ARBA00023125"/>
    </source>
</evidence>
<name>A0A2V0PHG4_9CHLO</name>
<dbReference type="PROSITE" id="PS51519">
    <property type="entry name" value="RWP_RK"/>
    <property type="match status" value="1"/>
</dbReference>
<dbReference type="OrthoDB" id="552509at2759"/>
<organism evidence="7 8">
    <name type="scientific">Raphidocelis subcapitata</name>
    <dbReference type="NCBI Taxonomy" id="307507"/>
    <lineage>
        <taxon>Eukaryota</taxon>
        <taxon>Viridiplantae</taxon>
        <taxon>Chlorophyta</taxon>
        <taxon>core chlorophytes</taxon>
        <taxon>Chlorophyceae</taxon>
        <taxon>CS clade</taxon>
        <taxon>Sphaeropleales</taxon>
        <taxon>Selenastraceae</taxon>
        <taxon>Raphidocelis</taxon>
    </lineage>
</organism>
<comment type="caution">
    <text evidence="7">The sequence shown here is derived from an EMBL/GenBank/DDBJ whole genome shotgun (WGS) entry which is preliminary data.</text>
</comment>
<sequence length="263" mass="25488">MHAAAVQQAGPSRCAPTAAAAAGGGAWIGGRCWASPLELLTFAAQLAQAGGGCQQGAADLAPSLLLPTAGAAEPAYRSGDDGGGGSSGADGSGEGGGGRNGSDGASGSGSGASGSGSGGASGSGIGVLDFGGSGSGGSGSIIGLDPPDWEPAGARPQGEPDAQASAPDKPGGPRRAVVTIRRPPGGGGPRRLTLFDHFDKPLLEAAAALGVCKTKLKSVCRSDFGIARWPFRKSNSVRRMMGDLQADGGLDPDATRDVLQTLA</sequence>
<proteinExistence type="predicted"/>
<reference evidence="7 8" key="1">
    <citation type="journal article" date="2018" name="Sci. Rep.">
        <title>Raphidocelis subcapitata (=Pseudokirchneriella subcapitata) provides an insight into genome evolution and environmental adaptations in the Sphaeropleales.</title>
        <authorList>
            <person name="Suzuki S."/>
            <person name="Yamaguchi H."/>
            <person name="Nakajima N."/>
            <person name="Kawachi M."/>
        </authorList>
    </citation>
    <scope>NUCLEOTIDE SEQUENCE [LARGE SCALE GENOMIC DNA]</scope>
    <source>
        <strain evidence="7 8">NIES-35</strain>
    </source>
</reference>
<evidence type="ECO:0000313" key="8">
    <source>
        <dbReference type="Proteomes" id="UP000247498"/>
    </source>
</evidence>
<keyword evidence="3" id="KW-0804">Transcription</keyword>
<dbReference type="InParanoid" id="A0A2V0PHG4"/>
<feature type="compositionally biased region" description="Gly residues" evidence="5">
    <location>
        <begin position="81"/>
        <end position="120"/>
    </location>
</feature>
<evidence type="ECO:0000256" key="5">
    <source>
        <dbReference type="SAM" id="MobiDB-lite"/>
    </source>
</evidence>
<keyword evidence="1" id="KW-0805">Transcription regulation</keyword>
<keyword evidence="8" id="KW-1185">Reference proteome</keyword>
<dbReference type="InterPro" id="IPR003035">
    <property type="entry name" value="RWP-RK_dom"/>
</dbReference>